<dbReference type="AlphaFoldDB" id="A0A9W6GSY6"/>
<feature type="compositionally biased region" description="Basic residues" evidence="1">
    <location>
        <begin position="1"/>
        <end position="21"/>
    </location>
</feature>
<feature type="region of interest" description="Disordered" evidence="1">
    <location>
        <begin position="76"/>
        <end position="101"/>
    </location>
</feature>
<protein>
    <submittedName>
        <fullName evidence="2">Uncharacterized protein</fullName>
    </submittedName>
</protein>
<dbReference type="EMBL" id="BSEC01000001">
    <property type="protein sequence ID" value="GLI92296.1"/>
    <property type="molecule type" value="Genomic_DNA"/>
</dbReference>
<feature type="region of interest" description="Disordered" evidence="1">
    <location>
        <begin position="1"/>
        <end position="27"/>
    </location>
</feature>
<reference evidence="2" key="1">
    <citation type="journal article" date="2023" name="Int. J. Syst. Evol. Microbiol.">
        <title>Methylocystis iwaonis sp. nov., a type II methane-oxidizing bacterium from surface soil of a rice paddy field in Japan, and emended description of the genus Methylocystis (ex Whittenbury et al. 1970) Bowman et al. 1993.</title>
        <authorList>
            <person name="Kaise H."/>
            <person name="Sawadogo J.B."/>
            <person name="Alam M.S."/>
            <person name="Ueno C."/>
            <person name="Dianou D."/>
            <person name="Shinjo R."/>
            <person name="Asakawa S."/>
        </authorList>
    </citation>
    <scope>NUCLEOTIDE SEQUENCE</scope>
    <source>
        <strain evidence="2">LMG27198</strain>
    </source>
</reference>
<organism evidence="2 3">
    <name type="scientific">Methylocystis echinoides</name>
    <dbReference type="NCBI Taxonomy" id="29468"/>
    <lineage>
        <taxon>Bacteria</taxon>
        <taxon>Pseudomonadati</taxon>
        <taxon>Pseudomonadota</taxon>
        <taxon>Alphaproteobacteria</taxon>
        <taxon>Hyphomicrobiales</taxon>
        <taxon>Methylocystaceae</taxon>
        <taxon>Methylocystis</taxon>
    </lineage>
</organism>
<proteinExistence type="predicted"/>
<comment type="caution">
    <text evidence="2">The sequence shown here is derived from an EMBL/GenBank/DDBJ whole genome shotgun (WGS) entry which is preliminary data.</text>
</comment>
<keyword evidence="3" id="KW-1185">Reference proteome</keyword>
<dbReference type="Proteomes" id="UP001144323">
    <property type="component" value="Unassembled WGS sequence"/>
</dbReference>
<sequence>MGLLQRGRRCGSRNRLRRKRGTGAGEQCNGCGEEEVFHLSHPSSYECGAPGGASRFPLSVVSLYAFNAQYFPPVTVRGIGDSGDDSDSSTAPLTQKNGKKP</sequence>
<gene>
    <name evidence="2" type="ORF">LMG27198_12880</name>
</gene>
<accession>A0A9W6GSY6</accession>
<evidence type="ECO:0000256" key="1">
    <source>
        <dbReference type="SAM" id="MobiDB-lite"/>
    </source>
</evidence>
<feature type="compositionally biased region" description="Polar residues" evidence="1">
    <location>
        <begin position="90"/>
        <end position="101"/>
    </location>
</feature>
<evidence type="ECO:0000313" key="3">
    <source>
        <dbReference type="Proteomes" id="UP001144323"/>
    </source>
</evidence>
<name>A0A9W6GSY6_9HYPH</name>
<evidence type="ECO:0000313" key="2">
    <source>
        <dbReference type="EMBL" id="GLI92296.1"/>
    </source>
</evidence>